<evidence type="ECO:0000259" key="6">
    <source>
        <dbReference type="SMART" id="SM00082"/>
    </source>
</evidence>
<protein>
    <submittedName>
        <fullName evidence="7">Reticulon-4 receptor-like 2</fullName>
    </submittedName>
</protein>
<evidence type="ECO:0000256" key="4">
    <source>
        <dbReference type="ARBA" id="ARBA00023180"/>
    </source>
</evidence>
<accession>A0A673NAK3</accession>
<evidence type="ECO:0000313" key="8">
    <source>
        <dbReference type="Proteomes" id="UP000472270"/>
    </source>
</evidence>
<sequence>METSTFTRSQRSSIAHNFKSALSLWLVVWLVVVKPVPAQNCPHQCVCYPTPMTVSCQAQNFTIVPHGMPYESQRVFLQNNRITELRVGSFAFGTQVRKCITFMRYLLILYSFSISSPHYLSLPLPFPFLSLDLGDNPHLLHMHRCRLAALPHDIFHKLYSMQFLYLQENQLHFIQDDLFADLINLSQLFLHGNRIRTLSENVFRGLVNLDRLLLHDNRVRQVNRRAFRDLGRLTMLFLFNNSLAELPGQAMRDISSIEFLRLNNNPWACGCEARPLWEFFRGARVSSSEVVCSSPASRRGEDLRFLREMDFALCPLPDPSSLSGTTTTTFSTKTRWWFSKHKPVSTSKGIFEKTSETKAYPFKSQYPSITSTSTKYELGEEEALLPKLDPEEYWANYGNEDAGITSLRCFELECPPEFDSLPPSSSTSHSSSSVLLLLSMSALTVCIHLLFG</sequence>
<reference evidence="7" key="2">
    <citation type="submission" date="2025-09" db="UniProtKB">
        <authorList>
            <consortium name="Ensembl"/>
        </authorList>
    </citation>
    <scope>IDENTIFICATION</scope>
</reference>
<evidence type="ECO:0000256" key="1">
    <source>
        <dbReference type="ARBA" id="ARBA00022614"/>
    </source>
</evidence>
<dbReference type="GO" id="GO:0098552">
    <property type="term" value="C:side of membrane"/>
    <property type="evidence" value="ECO:0007669"/>
    <property type="project" value="UniProtKB-KW"/>
</dbReference>
<dbReference type="InterPro" id="IPR032675">
    <property type="entry name" value="LRR_dom_sf"/>
</dbReference>
<dbReference type="PANTHER" id="PTHR24369:SF196">
    <property type="entry name" value="RETICULON 4 RECEPTOR LIKE 1"/>
    <property type="match status" value="1"/>
</dbReference>
<dbReference type="GO" id="GO:0042995">
    <property type="term" value="C:cell projection"/>
    <property type="evidence" value="ECO:0007669"/>
    <property type="project" value="UniProtKB-SubCell"/>
</dbReference>
<dbReference type="GO" id="GO:0005886">
    <property type="term" value="C:plasma membrane"/>
    <property type="evidence" value="ECO:0007669"/>
    <property type="project" value="UniProtKB-SubCell"/>
</dbReference>
<keyword evidence="3" id="KW-0677">Repeat</keyword>
<evidence type="ECO:0000256" key="3">
    <source>
        <dbReference type="ARBA" id="ARBA00022737"/>
    </source>
</evidence>
<dbReference type="SMART" id="SM00369">
    <property type="entry name" value="LRR_TYP"/>
    <property type="match status" value="6"/>
</dbReference>
<keyword evidence="2 5" id="KW-0732">Signal</keyword>
<reference evidence="7" key="1">
    <citation type="submission" date="2025-08" db="UniProtKB">
        <authorList>
            <consortium name="Ensembl"/>
        </authorList>
    </citation>
    <scope>IDENTIFICATION</scope>
</reference>
<dbReference type="Ensembl" id="ENSSRHT00000103224.1">
    <property type="protein sequence ID" value="ENSSRHP00000100505.1"/>
    <property type="gene ID" value="ENSSRHG00000049281.1"/>
</dbReference>
<feature type="signal peptide" evidence="5">
    <location>
        <begin position="1"/>
        <end position="38"/>
    </location>
</feature>
<dbReference type="PANTHER" id="PTHR24369">
    <property type="entry name" value="ANTIGEN BSP, PUTATIVE-RELATED"/>
    <property type="match status" value="1"/>
</dbReference>
<keyword evidence="1" id="KW-0433">Leucine-rich repeat</keyword>
<dbReference type="SUPFAM" id="SSF52058">
    <property type="entry name" value="L domain-like"/>
    <property type="match status" value="1"/>
</dbReference>
<name>A0A673NAK3_9TELE</name>
<dbReference type="InterPro" id="IPR003591">
    <property type="entry name" value="Leu-rich_rpt_typical-subtyp"/>
</dbReference>
<keyword evidence="4" id="KW-0325">Glycoprotein</keyword>
<dbReference type="Pfam" id="PF13855">
    <property type="entry name" value="LRR_8"/>
    <property type="match status" value="1"/>
</dbReference>
<dbReference type="Gene3D" id="3.80.10.10">
    <property type="entry name" value="Ribonuclease Inhibitor"/>
    <property type="match status" value="1"/>
</dbReference>
<feature type="domain" description="LRRCT" evidence="6">
    <location>
        <begin position="265"/>
        <end position="315"/>
    </location>
</feature>
<keyword evidence="8" id="KW-1185">Reference proteome</keyword>
<evidence type="ECO:0000256" key="2">
    <source>
        <dbReference type="ARBA" id="ARBA00022729"/>
    </source>
</evidence>
<dbReference type="InterPro" id="IPR050541">
    <property type="entry name" value="LRR_TM_domain-containing"/>
</dbReference>
<dbReference type="SMART" id="SM00082">
    <property type="entry name" value="LRRCT"/>
    <property type="match status" value="1"/>
</dbReference>
<dbReference type="InterPro" id="IPR001611">
    <property type="entry name" value="Leu-rich_rpt"/>
</dbReference>
<dbReference type="Proteomes" id="UP000472270">
    <property type="component" value="Unassembled WGS sequence"/>
</dbReference>
<feature type="chain" id="PRO_5025437250" evidence="5">
    <location>
        <begin position="39"/>
        <end position="452"/>
    </location>
</feature>
<dbReference type="GO" id="GO:0045121">
    <property type="term" value="C:membrane raft"/>
    <property type="evidence" value="ECO:0007669"/>
    <property type="project" value="UniProtKB-SubCell"/>
</dbReference>
<dbReference type="InterPro" id="IPR000483">
    <property type="entry name" value="Cys-rich_flank_reg_C"/>
</dbReference>
<dbReference type="GO" id="GO:0043204">
    <property type="term" value="C:perikaryon"/>
    <property type="evidence" value="ECO:0007669"/>
    <property type="project" value="UniProtKB-SubCell"/>
</dbReference>
<proteinExistence type="predicted"/>
<gene>
    <name evidence="7" type="primary">LOC107730536</name>
</gene>
<organism evidence="7 8">
    <name type="scientific">Sinocyclocheilus rhinocerous</name>
    <dbReference type="NCBI Taxonomy" id="307959"/>
    <lineage>
        <taxon>Eukaryota</taxon>
        <taxon>Metazoa</taxon>
        <taxon>Chordata</taxon>
        <taxon>Craniata</taxon>
        <taxon>Vertebrata</taxon>
        <taxon>Euteleostomi</taxon>
        <taxon>Actinopterygii</taxon>
        <taxon>Neopterygii</taxon>
        <taxon>Teleostei</taxon>
        <taxon>Ostariophysi</taxon>
        <taxon>Cypriniformes</taxon>
        <taxon>Cyprinidae</taxon>
        <taxon>Cyprininae</taxon>
        <taxon>Sinocyclocheilus</taxon>
    </lineage>
</organism>
<dbReference type="AlphaFoldDB" id="A0A673NAK3"/>
<evidence type="ECO:0000256" key="5">
    <source>
        <dbReference type="SAM" id="SignalP"/>
    </source>
</evidence>
<evidence type="ECO:0000313" key="7">
    <source>
        <dbReference type="Ensembl" id="ENSSRHP00000100505.1"/>
    </source>
</evidence>